<keyword evidence="5" id="KW-1185">Reference proteome</keyword>
<dbReference type="Proteomes" id="UP001366060">
    <property type="component" value="Unassembled WGS sequence"/>
</dbReference>
<dbReference type="InterPro" id="IPR003010">
    <property type="entry name" value="C-N_Hydrolase"/>
</dbReference>
<dbReference type="CDD" id="cd07572">
    <property type="entry name" value="nit"/>
    <property type="match status" value="1"/>
</dbReference>
<comment type="caution">
    <text evidence="4">The sequence shown here is derived from an EMBL/GenBank/DDBJ whole genome shotgun (WGS) entry which is preliminary data.</text>
</comment>
<dbReference type="RefSeq" id="WP_341626885.1">
    <property type="nucleotide sequence ID" value="NZ_JBAKBA010000005.1"/>
</dbReference>
<feature type="domain" description="CN hydrolase" evidence="3">
    <location>
        <begin position="21"/>
        <end position="278"/>
    </location>
</feature>
<dbReference type="PROSITE" id="PS50263">
    <property type="entry name" value="CN_HYDROLASE"/>
    <property type="match status" value="1"/>
</dbReference>
<dbReference type="Gene3D" id="3.60.110.10">
    <property type="entry name" value="Carbon-nitrogen hydrolase"/>
    <property type="match status" value="1"/>
</dbReference>
<dbReference type="SUPFAM" id="SSF56317">
    <property type="entry name" value="Carbon-nitrogen hydrolase"/>
    <property type="match status" value="1"/>
</dbReference>
<comment type="similarity">
    <text evidence="1">Belongs to the carbon-nitrogen hydrolase superfamily. NIT1/NIT2 family.</text>
</comment>
<proteinExistence type="inferred from homology"/>
<evidence type="ECO:0000313" key="5">
    <source>
        <dbReference type="Proteomes" id="UP001366060"/>
    </source>
</evidence>
<accession>A0ABU9H8I3</accession>
<evidence type="ECO:0000256" key="1">
    <source>
        <dbReference type="ARBA" id="ARBA00010613"/>
    </source>
</evidence>
<evidence type="ECO:0000259" key="3">
    <source>
        <dbReference type="PROSITE" id="PS50263"/>
    </source>
</evidence>
<reference evidence="4 5" key="1">
    <citation type="submission" date="2024-02" db="EMBL/GenBank/DDBJ databases">
        <title>Bacteria isolated from the canopy kelp, Nereocystis luetkeana.</title>
        <authorList>
            <person name="Pfister C.A."/>
            <person name="Younker I.T."/>
            <person name="Light S.H."/>
        </authorList>
    </citation>
    <scope>NUCLEOTIDE SEQUENCE [LARGE SCALE GENOMIC DNA]</scope>
    <source>
        <strain evidence="4 5">TI.2.07</strain>
    </source>
</reference>
<dbReference type="InterPro" id="IPR001110">
    <property type="entry name" value="UPF0012_CS"/>
</dbReference>
<dbReference type="GO" id="GO:0016787">
    <property type="term" value="F:hydrolase activity"/>
    <property type="evidence" value="ECO:0007669"/>
    <property type="project" value="UniProtKB-KW"/>
</dbReference>
<evidence type="ECO:0000256" key="2">
    <source>
        <dbReference type="ARBA" id="ARBA00022801"/>
    </source>
</evidence>
<dbReference type="InterPro" id="IPR036526">
    <property type="entry name" value="C-N_Hydrolase_sf"/>
</dbReference>
<gene>
    <name evidence="4" type="ORF">V6255_03425</name>
</gene>
<organism evidence="4 5">
    <name type="scientific">Psychromonas arctica</name>
    <dbReference type="NCBI Taxonomy" id="168275"/>
    <lineage>
        <taxon>Bacteria</taxon>
        <taxon>Pseudomonadati</taxon>
        <taxon>Pseudomonadota</taxon>
        <taxon>Gammaproteobacteria</taxon>
        <taxon>Alteromonadales</taxon>
        <taxon>Psychromonadaceae</taxon>
        <taxon>Psychromonas</taxon>
    </lineage>
</organism>
<dbReference type="InterPro" id="IPR045254">
    <property type="entry name" value="Nit1/2_C-N_Hydrolase"/>
</dbReference>
<dbReference type="PROSITE" id="PS01227">
    <property type="entry name" value="UPF0012"/>
    <property type="match status" value="1"/>
</dbReference>
<dbReference type="PANTHER" id="PTHR23088">
    <property type="entry name" value="NITRILASE-RELATED"/>
    <property type="match status" value="1"/>
</dbReference>
<dbReference type="PANTHER" id="PTHR23088:SF27">
    <property type="entry name" value="DEAMINATED GLUTATHIONE AMIDASE"/>
    <property type="match status" value="1"/>
</dbReference>
<keyword evidence="2 4" id="KW-0378">Hydrolase</keyword>
<evidence type="ECO:0000313" key="4">
    <source>
        <dbReference type="EMBL" id="MEL0658182.1"/>
    </source>
</evidence>
<sequence>MSSKIHDTQIKKTDIKESGICKLTAIQIISNDNVDDNFSQIETQLNALPASTDATKHIVLLPENALCFANREHYLSVAERLGDGPNQTRLSKLAKQHHCILICGSFPIQSEQADKIYTTSLVYSESGKLLESYHKIHLFDADVADTQGAYKESDTFISGQEIKLVDCGFAKIGLAICYDLRFPGLFQQLAECGADIILLPAAFTKVTGQAHWQALLQARAIENQCYFIAANQGGEHFVGHDTFSVRETYGHSMVINAWGEVLSQLTTGNGFAQADFDKEALNKIRKKMPVKQHNQFNSTQKFK</sequence>
<dbReference type="EMBL" id="JBAKBA010000005">
    <property type="protein sequence ID" value="MEL0658182.1"/>
    <property type="molecule type" value="Genomic_DNA"/>
</dbReference>
<name>A0ABU9H8I3_9GAMM</name>
<dbReference type="Pfam" id="PF00795">
    <property type="entry name" value="CN_hydrolase"/>
    <property type="match status" value="1"/>
</dbReference>
<protein>
    <submittedName>
        <fullName evidence="4">Carbon-nitrogen hydrolase family protein</fullName>
    </submittedName>
</protein>